<dbReference type="EnsemblPlants" id="OPUNC07G17650.1">
    <property type="protein sequence ID" value="OPUNC07G17650.1"/>
    <property type="gene ID" value="OPUNC07G17650"/>
</dbReference>
<reference evidence="4" key="1">
    <citation type="submission" date="2015-04" db="UniProtKB">
        <authorList>
            <consortium name="EnsemblPlants"/>
        </authorList>
    </citation>
    <scope>IDENTIFICATION</scope>
</reference>
<feature type="transmembrane region" description="Helical" evidence="2">
    <location>
        <begin position="48"/>
        <end position="67"/>
    </location>
</feature>
<keyword evidence="5" id="KW-1185">Reference proteome</keyword>
<dbReference type="PANTHER" id="PTHR33098:SF109">
    <property type="entry name" value="OS07G0563400 PROTEIN"/>
    <property type="match status" value="1"/>
</dbReference>
<reference evidence="4" key="2">
    <citation type="submission" date="2018-05" db="EMBL/GenBank/DDBJ databases">
        <title>OpunRS2 (Oryza punctata Reference Sequence Version 2).</title>
        <authorList>
            <person name="Zhang J."/>
            <person name="Kudrna D."/>
            <person name="Lee S."/>
            <person name="Talag J."/>
            <person name="Welchert J."/>
            <person name="Wing R.A."/>
        </authorList>
    </citation>
    <scope>NUCLEOTIDE SEQUENCE [LARGE SCALE GENOMIC DNA]</scope>
</reference>
<dbReference type="Proteomes" id="UP000026962">
    <property type="component" value="Chromosome 7"/>
</dbReference>
<dbReference type="Gramene" id="OPUNC07G17650.1">
    <property type="protein sequence ID" value="OPUNC07G17650.1"/>
    <property type="gene ID" value="OPUNC07G17650"/>
</dbReference>
<dbReference type="PANTHER" id="PTHR33098">
    <property type="entry name" value="COTTON FIBER (DUF761)"/>
    <property type="match status" value="1"/>
</dbReference>
<dbReference type="OMA" id="LCFKPPY"/>
<keyword evidence="2" id="KW-0472">Membrane</keyword>
<dbReference type="InterPro" id="IPR025520">
    <property type="entry name" value="DUF4408"/>
</dbReference>
<keyword evidence="2" id="KW-0812">Transmembrane</keyword>
<keyword evidence="2" id="KW-1133">Transmembrane helix</keyword>
<dbReference type="STRING" id="4537.A0A0E0LM84"/>
<feature type="domain" description="DUF4408" evidence="3">
    <location>
        <begin position="44"/>
        <end position="71"/>
    </location>
</feature>
<evidence type="ECO:0000256" key="2">
    <source>
        <dbReference type="SAM" id="Phobius"/>
    </source>
</evidence>
<dbReference type="Pfam" id="PF14364">
    <property type="entry name" value="DUF4408"/>
    <property type="match status" value="1"/>
</dbReference>
<evidence type="ECO:0000313" key="4">
    <source>
        <dbReference type="EnsemblPlants" id="OPUNC07G17650.1"/>
    </source>
</evidence>
<accession>A0A0E0LM84</accession>
<organism evidence="4">
    <name type="scientific">Oryza punctata</name>
    <name type="common">Red rice</name>
    <dbReference type="NCBI Taxonomy" id="4537"/>
    <lineage>
        <taxon>Eukaryota</taxon>
        <taxon>Viridiplantae</taxon>
        <taxon>Streptophyta</taxon>
        <taxon>Embryophyta</taxon>
        <taxon>Tracheophyta</taxon>
        <taxon>Spermatophyta</taxon>
        <taxon>Magnoliopsida</taxon>
        <taxon>Liliopsida</taxon>
        <taxon>Poales</taxon>
        <taxon>Poaceae</taxon>
        <taxon>BOP clade</taxon>
        <taxon>Oryzoideae</taxon>
        <taxon>Oryzeae</taxon>
        <taxon>Oryzinae</taxon>
        <taxon>Oryza</taxon>
    </lineage>
</organism>
<name>A0A0E0LM84_ORYPU</name>
<proteinExistence type="predicted"/>
<protein>
    <recommendedName>
        <fullName evidence="3">DUF4408 domain-containing protein</fullName>
    </recommendedName>
</protein>
<dbReference type="HOGENOM" id="CLU_053958_0_0_1"/>
<evidence type="ECO:0000256" key="1">
    <source>
        <dbReference type="SAM" id="MobiDB-lite"/>
    </source>
</evidence>
<dbReference type="eggNOG" id="ENOG502QU3V">
    <property type="taxonomic scope" value="Eukaryota"/>
</dbReference>
<feature type="region of interest" description="Disordered" evidence="1">
    <location>
        <begin position="191"/>
        <end position="273"/>
    </location>
</feature>
<dbReference type="Pfam" id="PF05553">
    <property type="entry name" value="DUF761"/>
    <property type="match status" value="1"/>
</dbReference>
<dbReference type="InterPro" id="IPR008480">
    <property type="entry name" value="DUF761_pln"/>
</dbReference>
<sequence>MGYGRTVKAATAAAAAVLVAFGVRMAAPAAAGFVVDELPRAQAAAATWLTPPYLYLVINAIILSIAASSRFQPNRPQAASAAAAAAAADDASLVRPAPVPVPVPVVAVPAPAVTMPMEMEVPVVPVPEAMAPEPIPVEVTVPEVVKTAPEVEEAAEENFTISRSTWTPRRSTTEAEAENEAMSPFADLTNSREKPLVSTRFGRKPVKASPEGSRALGVSRPRKEQTLESTWKAITEGRAPPLARHLKKSDTWETRPSRRPSGGGEDAPPPATAMRKAETFNEPASGGKKVRREPSLGQDELNRRVEAFINKFNMEMRLQRQESLKHYNEMISRGSVY</sequence>
<evidence type="ECO:0000259" key="3">
    <source>
        <dbReference type="Pfam" id="PF14364"/>
    </source>
</evidence>
<dbReference type="AlphaFoldDB" id="A0A0E0LM84"/>
<evidence type="ECO:0000313" key="5">
    <source>
        <dbReference type="Proteomes" id="UP000026962"/>
    </source>
</evidence>